<dbReference type="Gene3D" id="1.10.10.10">
    <property type="entry name" value="Winged helix-like DNA-binding domain superfamily/Winged helix DNA-binding domain"/>
    <property type="match status" value="1"/>
</dbReference>
<comment type="caution">
    <text evidence="2">The sequence shown here is derived from an EMBL/GenBank/DDBJ whole genome shotgun (WGS) entry which is preliminary data.</text>
</comment>
<dbReference type="AlphaFoldDB" id="A0A919JE12"/>
<accession>A0A919JE12</accession>
<feature type="domain" description="HTH marR-type" evidence="1">
    <location>
        <begin position="1"/>
        <end position="130"/>
    </location>
</feature>
<organism evidence="2 3">
    <name type="scientific">Paractinoplanes ferrugineus</name>
    <dbReference type="NCBI Taxonomy" id="113564"/>
    <lineage>
        <taxon>Bacteria</taxon>
        <taxon>Bacillati</taxon>
        <taxon>Actinomycetota</taxon>
        <taxon>Actinomycetes</taxon>
        <taxon>Micromonosporales</taxon>
        <taxon>Micromonosporaceae</taxon>
        <taxon>Paractinoplanes</taxon>
    </lineage>
</organism>
<proteinExistence type="predicted"/>
<name>A0A919JE12_9ACTN</name>
<dbReference type="SUPFAM" id="SSF46785">
    <property type="entry name" value="Winged helix' DNA-binding domain"/>
    <property type="match status" value="1"/>
</dbReference>
<dbReference type="InterPro" id="IPR036388">
    <property type="entry name" value="WH-like_DNA-bd_sf"/>
</dbReference>
<dbReference type="SMART" id="SM00347">
    <property type="entry name" value="HTH_MARR"/>
    <property type="match status" value="1"/>
</dbReference>
<evidence type="ECO:0000313" key="3">
    <source>
        <dbReference type="Proteomes" id="UP000598174"/>
    </source>
</evidence>
<dbReference type="PANTHER" id="PTHR33164:SF43">
    <property type="entry name" value="HTH-TYPE TRANSCRIPTIONAL REPRESSOR YETL"/>
    <property type="match status" value="1"/>
</dbReference>
<keyword evidence="3" id="KW-1185">Reference proteome</keyword>
<protein>
    <submittedName>
        <fullName evidence="2">MarR family transcriptional regulator</fullName>
    </submittedName>
</protein>
<dbReference type="Proteomes" id="UP000598174">
    <property type="component" value="Unassembled WGS sequence"/>
</dbReference>
<evidence type="ECO:0000259" key="1">
    <source>
        <dbReference type="PROSITE" id="PS50995"/>
    </source>
</evidence>
<dbReference type="GO" id="GO:0006950">
    <property type="term" value="P:response to stress"/>
    <property type="evidence" value="ECO:0007669"/>
    <property type="project" value="TreeGrafter"/>
</dbReference>
<reference evidence="2" key="1">
    <citation type="submission" date="2021-01" db="EMBL/GenBank/DDBJ databases">
        <title>Whole genome shotgun sequence of Actinoplanes ferrugineus NBRC 15555.</title>
        <authorList>
            <person name="Komaki H."/>
            <person name="Tamura T."/>
        </authorList>
    </citation>
    <scope>NUCLEOTIDE SEQUENCE</scope>
    <source>
        <strain evidence="2">NBRC 15555</strain>
    </source>
</reference>
<sequence length="135" mass="14438">MTGWTLVRTHHAVARRFTETLARAGLTPTQFGVLVEVVGGTGVSQAELARRVLVTPQSIGELLTSLERLGYISRRRGPRGTASEVRVTDAGRAALDRATPLIQAMNSPQALGLTPPEDTTLNALLHKVLAAMKDS</sequence>
<evidence type="ECO:0000313" key="2">
    <source>
        <dbReference type="EMBL" id="GIE15441.1"/>
    </source>
</evidence>
<dbReference type="Pfam" id="PF12802">
    <property type="entry name" value="MarR_2"/>
    <property type="match status" value="1"/>
</dbReference>
<dbReference type="PANTHER" id="PTHR33164">
    <property type="entry name" value="TRANSCRIPTIONAL REGULATOR, MARR FAMILY"/>
    <property type="match status" value="1"/>
</dbReference>
<dbReference type="InterPro" id="IPR039422">
    <property type="entry name" value="MarR/SlyA-like"/>
</dbReference>
<gene>
    <name evidence="2" type="ORF">Afe05nite_72810</name>
</gene>
<dbReference type="InterPro" id="IPR000835">
    <property type="entry name" value="HTH_MarR-typ"/>
</dbReference>
<dbReference type="PROSITE" id="PS50995">
    <property type="entry name" value="HTH_MARR_2"/>
    <property type="match status" value="1"/>
</dbReference>
<dbReference type="InterPro" id="IPR036390">
    <property type="entry name" value="WH_DNA-bd_sf"/>
</dbReference>
<dbReference type="GO" id="GO:0003700">
    <property type="term" value="F:DNA-binding transcription factor activity"/>
    <property type="evidence" value="ECO:0007669"/>
    <property type="project" value="InterPro"/>
</dbReference>
<dbReference type="EMBL" id="BOMM01000067">
    <property type="protein sequence ID" value="GIE15441.1"/>
    <property type="molecule type" value="Genomic_DNA"/>
</dbReference>